<gene>
    <name evidence="2" type="ORF">LW31_027</name>
</gene>
<feature type="coiled-coil region" evidence="1">
    <location>
        <begin position="7"/>
        <end position="62"/>
    </location>
</feature>
<evidence type="ECO:0000313" key="2">
    <source>
        <dbReference type="EMBL" id="ARM65629.1"/>
    </source>
</evidence>
<reference evidence="2 3" key="1">
    <citation type="journal article" date="2017" name="Viruses">
        <title>Phage Biodiversity in Artisanal Cheese Wheys Reflects the Complexity of the Fermentation Process.</title>
        <authorList>
            <person name="Mahony J."/>
            <person name="Moscarelli A."/>
            <person name="Kelleher P."/>
            <person name="Lugli G.A."/>
            <person name="Ventura M."/>
            <person name="Settanni L."/>
            <person name="van Sinderen D."/>
        </authorList>
    </citation>
    <scope>NUCLEOTIDE SEQUENCE [LARGE SCALE GENOMIC DNA]</scope>
</reference>
<keyword evidence="1" id="KW-0175">Coiled coil</keyword>
<evidence type="ECO:0000313" key="3">
    <source>
        <dbReference type="Proteomes" id="UP000224502"/>
    </source>
</evidence>
<name>A0A1W6JHD8_9CAUD</name>
<keyword evidence="3" id="KW-1185">Reference proteome</keyword>
<dbReference type="Proteomes" id="UP000224502">
    <property type="component" value="Segment"/>
</dbReference>
<sequence>MSNTEYLERLKESLKLAQSALEIQDNLRNDLLNEVLKIQNEIAKAQNFIDNVERRIKEEENK</sequence>
<accession>A0A1W6JHD8</accession>
<protein>
    <submittedName>
        <fullName evidence="2">Uncharacterized protein</fullName>
    </submittedName>
</protein>
<dbReference type="EMBL" id="KY554762">
    <property type="protein sequence ID" value="ARM65629.1"/>
    <property type="molecule type" value="Genomic_DNA"/>
</dbReference>
<evidence type="ECO:0000256" key="1">
    <source>
        <dbReference type="SAM" id="Coils"/>
    </source>
</evidence>
<proteinExistence type="predicted"/>
<organism evidence="2 3">
    <name type="scientific">Lactococcus phage LW31</name>
    <dbReference type="NCBI Taxonomy" id="1965478"/>
    <lineage>
        <taxon>Viruses</taxon>
        <taxon>Duplodnaviria</taxon>
        <taxon>Heunggongvirae</taxon>
        <taxon>Uroviricota</taxon>
        <taxon>Caudoviricetes</taxon>
        <taxon>Teubervirus</taxon>
        <taxon>Teubervirus LW31</taxon>
    </lineage>
</organism>